<protein>
    <recommendedName>
        <fullName evidence="3">DUF3800 domain-containing protein</fullName>
    </recommendedName>
</protein>
<dbReference type="RefSeq" id="WP_035449457.1">
    <property type="nucleotide sequence ID" value="NZ_JNHN01000168.1"/>
</dbReference>
<dbReference type="EMBL" id="JNHN01000168">
    <property type="protein sequence ID" value="KDS51549.1"/>
    <property type="molecule type" value="Genomic_DNA"/>
</dbReference>
<dbReference type="AlphaFoldDB" id="A0A078S5Q6"/>
<dbReference type="PATRIC" id="fig|1339349.3.peg.1640"/>
<evidence type="ECO:0008006" key="3">
    <source>
        <dbReference type="Google" id="ProtNLM"/>
    </source>
</evidence>
<dbReference type="Proteomes" id="UP000028013">
    <property type="component" value="Unassembled WGS sequence"/>
</dbReference>
<sequence length="356" mass="41046">MLYFDESGYTGPDLTNVSQPYFALASVKMTNDEIACLKKDIGYYEWGKELHFKSMYTNPQGRAILDKIFNHPLMDANHVLPSFADKRYCIYANIVNILVETMYYNKGINLYEGAKNLILANGLYYFAIRHPNKDLVAEFEKNFVTMVRTPSVASVADFYRTTDKLRGDTGTESGFFEMLSEIPLTIQYIKEALPYMKFYIDLTIPLFSVSVQEWYKRTGEKEDVLFDSSEPFFANKEFMEYLRDMDVPETVVGYGKGKHVYPLPIGNIEIVKSHEEFGIQLADIFASALVFALTPRTDKFVKYQNKIRQLPIFQNIKLNIAPSSIDFIEERMQDTADIDPLDFLCMYGNSKNTKQD</sequence>
<dbReference type="InterPro" id="IPR024524">
    <property type="entry name" value="DUF3800"/>
</dbReference>
<accession>A0A078S5Q6</accession>
<reference evidence="1 2" key="1">
    <citation type="submission" date="2014-04" db="EMBL/GenBank/DDBJ databases">
        <authorList>
            <person name="Sears C."/>
            <person name="Carroll K."/>
            <person name="Sack B.R."/>
            <person name="Qadri F."/>
            <person name="Myers L.L."/>
            <person name="Chung G.-T."/>
            <person name="Escheverria P."/>
            <person name="Fraser C.M."/>
            <person name="Sadzewicz L."/>
            <person name="Shefchek K.A."/>
            <person name="Tallon L."/>
            <person name="Das S.P."/>
            <person name="Daugherty S."/>
            <person name="Mongodin E.F."/>
        </authorList>
    </citation>
    <scope>NUCLEOTIDE SEQUENCE [LARGE SCALE GENOMIC DNA]</scope>
    <source>
        <strain evidence="1 2">3978 T3 ii</strain>
    </source>
</reference>
<gene>
    <name evidence="1" type="ORF">M094_0384</name>
</gene>
<organism evidence="1 2">
    <name type="scientific">Bacteroides uniformis str. 3978 T3 ii</name>
    <dbReference type="NCBI Taxonomy" id="1339349"/>
    <lineage>
        <taxon>Bacteria</taxon>
        <taxon>Pseudomonadati</taxon>
        <taxon>Bacteroidota</taxon>
        <taxon>Bacteroidia</taxon>
        <taxon>Bacteroidales</taxon>
        <taxon>Bacteroidaceae</taxon>
        <taxon>Bacteroides</taxon>
    </lineage>
</organism>
<proteinExistence type="predicted"/>
<dbReference type="Pfam" id="PF12686">
    <property type="entry name" value="DUF3800"/>
    <property type="match status" value="1"/>
</dbReference>
<evidence type="ECO:0000313" key="1">
    <source>
        <dbReference type="EMBL" id="KDS51549.1"/>
    </source>
</evidence>
<comment type="caution">
    <text evidence="1">The sequence shown here is derived from an EMBL/GenBank/DDBJ whole genome shotgun (WGS) entry which is preliminary data.</text>
</comment>
<name>A0A078S5Q6_BACUN</name>
<evidence type="ECO:0000313" key="2">
    <source>
        <dbReference type="Proteomes" id="UP000028013"/>
    </source>
</evidence>